<keyword evidence="2" id="KW-1185">Reference proteome</keyword>
<evidence type="ECO:0008006" key="3">
    <source>
        <dbReference type="Google" id="ProtNLM"/>
    </source>
</evidence>
<evidence type="ECO:0000313" key="1">
    <source>
        <dbReference type="EMBL" id="GAA3932205.1"/>
    </source>
</evidence>
<dbReference type="Gene3D" id="3.30.70.100">
    <property type="match status" value="1"/>
</dbReference>
<dbReference type="Proteomes" id="UP001501591">
    <property type="component" value="Unassembled WGS sequence"/>
</dbReference>
<evidence type="ECO:0000313" key="2">
    <source>
        <dbReference type="Proteomes" id="UP001501591"/>
    </source>
</evidence>
<sequence>MLALTLFRLRPGVTVEEYVDYSNSFIKPGMLAMPSVRGFRDFRVLSRYDGSTSQTELIEVIEIESIEAFKHDNETGSGGEVAADWAGWVDDFDVLFCAEIINE</sequence>
<dbReference type="RefSeq" id="WP_344818263.1">
    <property type="nucleotide sequence ID" value="NZ_BAABCP010000001.1"/>
</dbReference>
<dbReference type="EMBL" id="BAABCP010000001">
    <property type="protein sequence ID" value="GAA3932205.1"/>
    <property type="molecule type" value="Genomic_DNA"/>
</dbReference>
<reference evidence="2" key="1">
    <citation type="journal article" date="2019" name="Int. J. Syst. Evol. Microbiol.">
        <title>The Global Catalogue of Microorganisms (GCM) 10K type strain sequencing project: providing services to taxonomists for standard genome sequencing and annotation.</title>
        <authorList>
            <consortium name="The Broad Institute Genomics Platform"/>
            <consortium name="The Broad Institute Genome Sequencing Center for Infectious Disease"/>
            <person name="Wu L."/>
            <person name="Ma J."/>
        </authorList>
    </citation>
    <scope>NUCLEOTIDE SEQUENCE [LARGE SCALE GENOMIC DNA]</scope>
    <source>
        <strain evidence="2">JCM 17024</strain>
    </source>
</reference>
<organism evidence="1 2">
    <name type="scientific">Microbacterium soli</name>
    <dbReference type="NCBI Taxonomy" id="446075"/>
    <lineage>
        <taxon>Bacteria</taxon>
        <taxon>Bacillati</taxon>
        <taxon>Actinomycetota</taxon>
        <taxon>Actinomycetes</taxon>
        <taxon>Micrococcales</taxon>
        <taxon>Microbacteriaceae</taxon>
        <taxon>Microbacterium</taxon>
    </lineage>
</organism>
<proteinExistence type="predicted"/>
<name>A0ABP7MZU3_9MICO</name>
<comment type="caution">
    <text evidence="1">The sequence shown here is derived from an EMBL/GenBank/DDBJ whole genome shotgun (WGS) entry which is preliminary data.</text>
</comment>
<gene>
    <name evidence="1" type="ORF">GCM10022383_08450</name>
</gene>
<accession>A0ABP7MZU3</accession>
<protein>
    <recommendedName>
        <fullName evidence="3">REDY-like protein HapK</fullName>
    </recommendedName>
</protein>